<name>A0A4U8UUF4_STECR</name>
<reference evidence="1 2" key="2">
    <citation type="journal article" date="2019" name="G3 (Bethesda)">
        <title>Hybrid Assembly of the Genome of the Entomopathogenic Nematode Steinernema carpocapsae Identifies the X-Chromosome.</title>
        <authorList>
            <person name="Serra L."/>
            <person name="Macchietto M."/>
            <person name="Macias-Munoz A."/>
            <person name="McGill C.J."/>
            <person name="Rodriguez I.M."/>
            <person name="Rodriguez B."/>
            <person name="Murad R."/>
            <person name="Mortazavi A."/>
        </authorList>
    </citation>
    <scope>NUCLEOTIDE SEQUENCE [LARGE SCALE GENOMIC DNA]</scope>
    <source>
        <strain evidence="1 2">ALL</strain>
    </source>
</reference>
<protein>
    <submittedName>
        <fullName evidence="1">Uncharacterized protein</fullName>
    </submittedName>
</protein>
<organism evidence="1 2">
    <name type="scientific">Steinernema carpocapsae</name>
    <name type="common">Entomopathogenic nematode</name>
    <dbReference type="NCBI Taxonomy" id="34508"/>
    <lineage>
        <taxon>Eukaryota</taxon>
        <taxon>Metazoa</taxon>
        <taxon>Ecdysozoa</taxon>
        <taxon>Nematoda</taxon>
        <taxon>Chromadorea</taxon>
        <taxon>Rhabditida</taxon>
        <taxon>Tylenchina</taxon>
        <taxon>Panagrolaimomorpha</taxon>
        <taxon>Strongyloidoidea</taxon>
        <taxon>Steinernematidae</taxon>
        <taxon>Steinernema</taxon>
    </lineage>
</organism>
<reference evidence="1 2" key="1">
    <citation type="journal article" date="2015" name="Genome Biol.">
        <title>Comparative genomics of Steinernema reveals deeply conserved gene regulatory networks.</title>
        <authorList>
            <person name="Dillman A.R."/>
            <person name="Macchietto M."/>
            <person name="Porter C.F."/>
            <person name="Rogers A."/>
            <person name="Williams B."/>
            <person name="Antoshechkin I."/>
            <person name="Lee M.M."/>
            <person name="Goodwin Z."/>
            <person name="Lu X."/>
            <person name="Lewis E.E."/>
            <person name="Goodrich-Blair H."/>
            <person name="Stock S.P."/>
            <person name="Adams B.J."/>
            <person name="Sternberg P.W."/>
            <person name="Mortazavi A."/>
        </authorList>
    </citation>
    <scope>NUCLEOTIDE SEQUENCE [LARGE SCALE GENOMIC DNA]</scope>
    <source>
        <strain evidence="1 2">ALL</strain>
    </source>
</reference>
<evidence type="ECO:0000313" key="2">
    <source>
        <dbReference type="Proteomes" id="UP000298663"/>
    </source>
</evidence>
<keyword evidence="2" id="KW-1185">Reference proteome</keyword>
<proteinExistence type="predicted"/>
<accession>A0A4U8UUF4</accession>
<sequence length="66" mass="7552">MLHSMRRSYKSFFQTVSDIHAFLEMFVGERVRSVCTQGGIERPATFGCLLVLVYLCKSEEFGTNNI</sequence>
<gene>
    <name evidence="1" type="ORF">L596_002819</name>
</gene>
<evidence type="ECO:0000313" key="1">
    <source>
        <dbReference type="EMBL" id="TMS35408.1"/>
    </source>
</evidence>
<dbReference type="EMBL" id="AZBU02000001">
    <property type="protein sequence ID" value="TMS35408.1"/>
    <property type="molecule type" value="Genomic_DNA"/>
</dbReference>
<comment type="caution">
    <text evidence="1">The sequence shown here is derived from an EMBL/GenBank/DDBJ whole genome shotgun (WGS) entry which is preliminary data.</text>
</comment>
<dbReference type="Proteomes" id="UP000298663">
    <property type="component" value="Unassembled WGS sequence"/>
</dbReference>
<dbReference type="AlphaFoldDB" id="A0A4U8UUF4"/>